<organism evidence="2 3">
    <name type="scientific">Heyndrickxia sporothermodurans</name>
    <dbReference type="NCBI Taxonomy" id="46224"/>
    <lineage>
        <taxon>Bacteria</taxon>
        <taxon>Bacillati</taxon>
        <taxon>Bacillota</taxon>
        <taxon>Bacilli</taxon>
        <taxon>Bacillales</taxon>
        <taxon>Bacillaceae</taxon>
        <taxon>Heyndrickxia</taxon>
    </lineage>
</organism>
<dbReference type="Pfam" id="PF04865">
    <property type="entry name" value="Baseplate_J"/>
    <property type="match status" value="1"/>
</dbReference>
<dbReference type="AlphaFoldDB" id="A0AB37HML9"/>
<dbReference type="InterPro" id="IPR006949">
    <property type="entry name" value="Barrel_Baseplate_J-like"/>
</dbReference>
<dbReference type="KEGG" id="hspo:JGZ69_03090"/>
<reference evidence="2 3" key="1">
    <citation type="submission" date="2020-12" db="EMBL/GenBank/DDBJ databases">
        <title>Taxonomic evaluation of the Bacillus sporothermodurans group of bacteria based on whole genome sequences.</title>
        <authorList>
            <person name="Fiedler G."/>
            <person name="Herbstmann A.-D."/>
            <person name="Doll E."/>
            <person name="Wenning M."/>
            <person name="Brinks E."/>
            <person name="Kabisch J."/>
            <person name="Breitenwieser F."/>
            <person name="Lappann M."/>
            <person name="Boehnlein C."/>
            <person name="Franz C."/>
        </authorList>
    </citation>
    <scope>NUCLEOTIDE SEQUENCE [LARGE SCALE GENOMIC DNA]</scope>
    <source>
        <strain evidence="2 3">DSM 10599</strain>
    </source>
</reference>
<dbReference type="InterPro" id="IPR052399">
    <property type="entry name" value="Phage_Baseplate_Assmbl_Protein"/>
</dbReference>
<protein>
    <submittedName>
        <fullName evidence="2">Baseplate J/gp47 family protein</fullName>
    </submittedName>
</protein>
<dbReference type="RefSeq" id="WP_107958029.1">
    <property type="nucleotide sequence ID" value="NZ_CP066701.1"/>
</dbReference>
<dbReference type="PANTHER" id="PTHR37829:SF3">
    <property type="entry name" value="PROTEIN JAYE-RELATED"/>
    <property type="match status" value="1"/>
</dbReference>
<dbReference type="Proteomes" id="UP000595512">
    <property type="component" value="Chromosome"/>
</dbReference>
<dbReference type="EMBL" id="CP066701">
    <property type="protein sequence ID" value="QQX25948.1"/>
    <property type="molecule type" value="Genomic_DNA"/>
</dbReference>
<gene>
    <name evidence="2" type="ORF">JGZ69_03090</name>
</gene>
<evidence type="ECO:0000313" key="2">
    <source>
        <dbReference type="EMBL" id="QQX25948.1"/>
    </source>
</evidence>
<sequence length="388" mass="42653">MLDKNGFTRKTYSDLLDEMEAKAKELFGENTNTKAYTPLGIILRIFAWFLAIVWDVVERVYNNSFPGTAEGISLDRLSKLKGMTRIKEDYAYGKVQITGPRNTLIEAGFIVGTKNDVWFETTEEIILDETGLGIAEIYCQDAGVIGNVEIGEITEILNPTDEDLSVTNLEPTSGGREKETDKEFYERFQQYPTKSGSSNIESIEAKLLETPGVRDAIVSQNTASVEKNGLPPHCIAPFVFGGNDEEVAQTIFDVAPGGIQVYGTTVIQVKDSKGVFHDIGFTRPTTIQVYVKVQLTKGTDFSSDGIKNVRNQILNYIGGLDESGYEYPGLGQKENVVHAKIVALALNFKGVNDVVVELSRDGINFSQTNITVAANQVAKTTYDKVVVS</sequence>
<name>A0AB37HML9_9BACI</name>
<dbReference type="PANTHER" id="PTHR37829">
    <property type="entry name" value="PHAGE-LIKE ELEMENT PBSX PROTEIN XKDT"/>
    <property type="match status" value="1"/>
</dbReference>
<feature type="domain" description="Baseplate protein J-like barrel" evidence="1">
    <location>
        <begin position="95"/>
        <end position="175"/>
    </location>
</feature>
<accession>A0AB37HML9</accession>
<evidence type="ECO:0000259" key="1">
    <source>
        <dbReference type="Pfam" id="PF04865"/>
    </source>
</evidence>
<evidence type="ECO:0000313" key="3">
    <source>
        <dbReference type="Proteomes" id="UP000595512"/>
    </source>
</evidence>
<proteinExistence type="predicted"/>